<organism evidence="1 2">
    <name type="scientific">Dyadobacter flavalbus</name>
    <dbReference type="NCBI Taxonomy" id="2579942"/>
    <lineage>
        <taxon>Bacteria</taxon>
        <taxon>Pseudomonadati</taxon>
        <taxon>Bacteroidota</taxon>
        <taxon>Cytophagia</taxon>
        <taxon>Cytophagales</taxon>
        <taxon>Spirosomataceae</taxon>
        <taxon>Dyadobacter</taxon>
    </lineage>
</organism>
<keyword evidence="2" id="KW-1185">Reference proteome</keyword>
<gene>
    <name evidence="1" type="ORF">FEM33_01580</name>
</gene>
<name>A0A5M8R1B6_9BACT</name>
<dbReference type="RefSeq" id="WP_139010371.1">
    <property type="nucleotide sequence ID" value="NZ_VBSN01000013.1"/>
</dbReference>
<dbReference type="AlphaFoldDB" id="A0A5M8R1B6"/>
<dbReference type="EMBL" id="VBSN01000013">
    <property type="protein sequence ID" value="KAA6441451.1"/>
    <property type="molecule type" value="Genomic_DNA"/>
</dbReference>
<proteinExistence type="predicted"/>
<reference evidence="1 2" key="1">
    <citation type="submission" date="2019-05" db="EMBL/GenBank/DDBJ databases">
        <authorList>
            <person name="Qu J.-H."/>
        </authorList>
    </citation>
    <scope>NUCLEOTIDE SEQUENCE [LARGE SCALE GENOMIC DNA]</scope>
    <source>
        <strain evidence="1 2">NS28</strain>
    </source>
</reference>
<sequence length="128" mass="14084">MGDPFGYQKEQLYGRNNKVTTLRTQTHAEMVADSLRNSGNPKFYVIDIDEENGNAQDVLYWWDGIALTPIATTGSIPFVNAPTYAAAVALTSTLPGEKLIPVAADETQNGAKALYYWNTTTLQEILLL</sequence>
<accession>A0A5M8R1B6</accession>
<dbReference type="Proteomes" id="UP000323994">
    <property type="component" value="Unassembled WGS sequence"/>
</dbReference>
<evidence type="ECO:0000313" key="1">
    <source>
        <dbReference type="EMBL" id="KAA6441451.1"/>
    </source>
</evidence>
<evidence type="ECO:0000313" key="2">
    <source>
        <dbReference type="Proteomes" id="UP000323994"/>
    </source>
</evidence>
<comment type="caution">
    <text evidence="1">The sequence shown here is derived from an EMBL/GenBank/DDBJ whole genome shotgun (WGS) entry which is preliminary data.</text>
</comment>
<protein>
    <submittedName>
        <fullName evidence="1">Uncharacterized protein</fullName>
    </submittedName>
</protein>